<accession>A0A482WQC3</accession>
<dbReference type="InParanoid" id="A0A482WQC3"/>
<comment type="caution">
    <text evidence="2">The sequence shown here is derived from an EMBL/GenBank/DDBJ whole genome shotgun (WGS) entry which is preliminary data.</text>
</comment>
<proteinExistence type="predicted"/>
<evidence type="ECO:0000313" key="2">
    <source>
        <dbReference type="EMBL" id="RZF35220.1"/>
    </source>
</evidence>
<dbReference type="STRING" id="195883.A0A482WQC3"/>
<protein>
    <submittedName>
        <fullName evidence="2">Uncharacterized protein</fullName>
    </submittedName>
</protein>
<feature type="compositionally biased region" description="Polar residues" evidence="1">
    <location>
        <begin position="260"/>
        <end position="283"/>
    </location>
</feature>
<feature type="region of interest" description="Disordered" evidence="1">
    <location>
        <begin position="357"/>
        <end position="384"/>
    </location>
</feature>
<feature type="region of interest" description="Disordered" evidence="1">
    <location>
        <begin position="85"/>
        <end position="109"/>
    </location>
</feature>
<dbReference type="EMBL" id="QKKF02029250">
    <property type="protein sequence ID" value="RZF35220.1"/>
    <property type="molecule type" value="Genomic_DNA"/>
</dbReference>
<dbReference type="Proteomes" id="UP000291343">
    <property type="component" value="Unassembled WGS sequence"/>
</dbReference>
<organism evidence="2 3">
    <name type="scientific">Laodelphax striatellus</name>
    <name type="common">Small brown planthopper</name>
    <name type="synonym">Delphax striatella</name>
    <dbReference type="NCBI Taxonomy" id="195883"/>
    <lineage>
        <taxon>Eukaryota</taxon>
        <taxon>Metazoa</taxon>
        <taxon>Ecdysozoa</taxon>
        <taxon>Arthropoda</taxon>
        <taxon>Hexapoda</taxon>
        <taxon>Insecta</taxon>
        <taxon>Pterygota</taxon>
        <taxon>Neoptera</taxon>
        <taxon>Paraneoptera</taxon>
        <taxon>Hemiptera</taxon>
        <taxon>Auchenorrhyncha</taxon>
        <taxon>Fulgoroidea</taxon>
        <taxon>Delphacidae</taxon>
        <taxon>Criomorphinae</taxon>
        <taxon>Laodelphax</taxon>
    </lineage>
</organism>
<feature type="region of interest" description="Disordered" evidence="1">
    <location>
        <begin position="133"/>
        <end position="154"/>
    </location>
</feature>
<feature type="compositionally biased region" description="Gly residues" evidence="1">
    <location>
        <begin position="365"/>
        <end position="379"/>
    </location>
</feature>
<gene>
    <name evidence="2" type="ORF">LSTR_LSTR014014</name>
</gene>
<evidence type="ECO:0000313" key="3">
    <source>
        <dbReference type="Proteomes" id="UP000291343"/>
    </source>
</evidence>
<reference evidence="2 3" key="1">
    <citation type="journal article" date="2017" name="Gigascience">
        <title>Genome sequence of the small brown planthopper, Laodelphax striatellus.</title>
        <authorList>
            <person name="Zhu J."/>
            <person name="Jiang F."/>
            <person name="Wang X."/>
            <person name="Yang P."/>
            <person name="Bao Y."/>
            <person name="Zhao W."/>
            <person name="Wang W."/>
            <person name="Lu H."/>
            <person name="Wang Q."/>
            <person name="Cui N."/>
            <person name="Li J."/>
            <person name="Chen X."/>
            <person name="Luo L."/>
            <person name="Yu J."/>
            <person name="Kang L."/>
            <person name="Cui F."/>
        </authorList>
    </citation>
    <scope>NUCLEOTIDE SEQUENCE [LARGE SCALE GENOMIC DNA]</scope>
    <source>
        <strain evidence="2">Lst14</strain>
    </source>
</reference>
<sequence length="413" mass="44184">ESLRAICETMEVALQVAGVADAVAVVVVATERLERRVSRQRSPAPPITRNVSETQLHSLKNVGSKALSNVTQQFNKLNKLGHSFNTRRRHSKTSTESTLKPIGVGGGDSLKQQLEVEGEVETAMIASEWQEQDGGLKEGSHLAEQHTSAPVERRSSEYFSPVSGIIMSSTDIAGNLPHHLQSPHHHRQVTDNIRNESLERVIESGSRKYPLLHAKTDLTIDVTRLASVTSSSDPNSSGGHTPEIVINRVARQESQETSHHFNATTRQYSHSSGEVDSAEQVTTKKSSDKVGGDKVGGGMERSTSEKDLILSGITSSQSETAIKSMMRSTATMAQSSPSSTLSPFSKIARGVQSLGANLDPRKLKGGGGGSAGGRGGGGAAVVTSSQQDARAAEVERLQRVWKSGKCRTRLIAV</sequence>
<name>A0A482WQC3_LAOST</name>
<dbReference type="OrthoDB" id="405996at2759"/>
<feature type="region of interest" description="Disordered" evidence="1">
    <location>
        <begin position="251"/>
        <end position="302"/>
    </location>
</feature>
<dbReference type="AlphaFoldDB" id="A0A482WQC3"/>
<feature type="non-terminal residue" evidence="2">
    <location>
        <position position="1"/>
    </location>
</feature>
<keyword evidence="3" id="KW-1185">Reference proteome</keyword>
<evidence type="ECO:0000256" key="1">
    <source>
        <dbReference type="SAM" id="MobiDB-lite"/>
    </source>
</evidence>
<feature type="compositionally biased region" description="Basic and acidic residues" evidence="1">
    <location>
        <begin position="134"/>
        <end position="144"/>
    </location>
</feature>